<dbReference type="PROSITE" id="PS00191">
    <property type="entry name" value="CYTOCHROME_B5_1"/>
    <property type="match status" value="1"/>
</dbReference>
<evidence type="ECO:0000256" key="1">
    <source>
        <dbReference type="ARBA" id="ARBA00022603"/>
    </source>
</evidence>
<dbReference type="PANTHER" id="PTHR43619">
    <property type="entry name" value="S-ADENOSYL-L-METHIONINE-DEPENDENT METHYLTRANSFERASE YKTD-RELATED"/>
    <property type="match status" value="1"/>
</dbReference>
<dbReference type="Proteomes" id="UP000241771">
    <property type="component" value="Unassembled WGS sequence"/>
</dbReference>
<gene>
    <name evidence="3" type="ORF">C9I98_13225</name>
</gene>
<dbReference type="OrthoDB" id="9800233at2"/>
<evidence type="ECO:0000256" key="2">
    <source>
        <dbReference type="ARBA" id="ARBA00022679"/>
    </source>
</evidence>
<dbReference type="InterPro" id="IPR016874">
    <property type="entry name" value="TcmP-like"/>
</dbReference>
<evidence type="ECO:0000313" key="4">
    <source>
        <dbReference type="Proteomes" id="UP000241771"/>
    </source>
</evidence>
<keyword evidence="4" id="KW-1185">Reference proteome</keyword>
<dbReference type="GO" id="GO:0032259">
    <property type="term" value="P:methylation"/>
    <property type="evidence" value="ECO:0007669"/>
    <property type="project" value="UniProtKB-KW"/>
</dbReference>
<accession>A0A2T3NSR2</accession>
<dbReference type="EMBL" id="PYMA01000007">
    <property type="protein sequence ID" value="PSW19324.1"/>
    <property type="molecule type" value="Genomic_DNA"/>
</dbReference>
<dbReference type="InterPro" id="IPR007213">
    <property type="entry name" value="Ppm1/Ppm2/Tcmp"/>
</dbReference>
<organism evidence="3 4">
    <name type="scientific">Photobacterium sanctipauli</name>
    <dbReference type="NCBI Taxonomy" id="1342794"/>
    <lineage>
        <taxon>Bacteria</taxon>
        <taxon>Pseudomonadati</taxon>
        <taxon>Pseudomonadota</taxon>
        <taxon>Gammaproteobacteria</taxon>
        <taxon>Vibrionales</taxon>
        <taxon>Vibrionaceae</taxon>
        <taxon>Photobacterium</taxon>
    </lineage>
</organism>
<sequence>MAQSTRYDIPSDLLQPLWLRSRESLADDRLIYDPMAAAACRQCSLKPDCLAGNVTEQQLLHASLTLQCDRQVEDFLRRHPGGRIINIGAGLDTRFYRVDNGLCRWFDIDITENLVWRQRLFHDSERYRMITGSITDLAWLQALPGTASCPVMLLCDQALLHCDTGVVSKFLQAIGCHFNKVEVCLVLAGDLCHSPLAQKMGVAAYSHGYADPQRQLLDLIPWAEAVGRYSPLDKPCSRWRSWQRWIAKIPGLKYRLLPVLLHIRL</sequence>
<reference evidence="3 4" key="1">
    <citation type="submission" date="2018-01" db="EMBL/GenBank/DDBJ databases">
        <title>Whole genome sequencing of Histamine producing bacteria.</title>
        <authorList>
            <person name="Butler K."/>
        </authorList>
    </citation>
    <scope>NUCLEOTIDE SEQUENCE [LARGE SCALE GENOMIC DNA]</scope>
    <source>
        <strain evidence="3 4">DSM 100436</strain>
    </source>
</reference>
<dbReference type="PANTHER" id="PTHR43619:SF2">
    <property type="entry name" value="S-ADENOSYL-L-METHIONINE-DEPENDENT METHYLTRANSFERASES SUPERFAMILY PROTEIN"/>
    <property type="match status" value="1"/>
</dbReference>
<proteinExistence type="predicted"/>
<dbReference type="AlphaFoldDB" id="A0A2T3NSR2"/>
<comment type="caution">
    <text evidence="3">The sequence shown here is derived from an EMBL/GenBank/DDBJ whole genome shotgun (WGS) entry which is preliminary data.</text>
</comment>
<dbReference type="GO" id="GO:0020037">
    <property type="term" value="F:heme binding"/>
    <property type="evidence" value="ECO:0007669"/>
    <property type="project" value="InterPro"/>
</dbReference>
<keyword evidence="2 3" id="KW-0808">Transferase</keyword>
<name>A0A2T3NSR2_9GAMM</name>
<dbReference type="Gene3D" id="3.40.50.150">
    <property type="entry name" value="Vaccinia Virus protein VP39"/>
    <property type="match status" value="1"/>
</dbReference>
<protein>
    <submittedName>
        <fullName evidence="3">Class I SAM-dependent methyltransferase</fullName>
    </submittedName>
</protein>
<dbReference type="RefSeq" id="WP_036818643.1">
    <property type="nucleotide sequence ID" value="NZ_JGVO01000160.1"/>
</dbReference>
<dbReference type="GO" id="GO:0008168">
    <property type="term" value="F:methyltransferase activity"/>
    <property type="evidence" value="ECO:0007669"/>
    <property type="project" value="UniProtKB-KW"/>
</dbReference>
<keyword evidence="1 3" id="KW-0489">Methyltransferase</keyword>
<dbReference type="Pfam" id="PF04072">
    <property type="entry name" value="LCM"/>
    <property type="match status" value="1"/>
</dbReference>
<dbReference type="InterPro" id="IPR029063">
    <property type="entry name" value="SAM-dependent_MTases_sf"/>
</dbReference>
<dbReference type="InterPro" id="IPR018506">
    <property type="entry name" value="Cyt_B5_heme-BS"/>
</dbReference>
<dbReference type="PIRSF" id="PIRSF028177">
    <property type="entry name" value="Polyketide_synth_Omtfrase_TcmP"/>
    <property type="match status" value="1"/>
</dbReference>
<evidence type="ECO:0000313" key="3">
    <source>
        <dbReference type="EMBL" id="PSW19324.1"/>
    </source>
</evidence>
<dbReference type="SUPFAM" id="SSF53335">
    <property type="entry name" value="S-adenosyl-L-methionine-dependent methyltransferases"/>
    <property type="match status" value="1"/>
</dbReference>